<dbReference type="GO" id="GO:0032259">
    <property type="term" value="P:methylation"/>
    <property type="evidence" value="ECO:0007669"/>
    <property type="project" value="UniProtKB-KW"/>
</dbReference>
<organism evidence="6 7">
    <name type="scientific">Blautia liquoris</name>
    <dbReference type="NCBI Taxonomy" id="2779518"/>
    <lineage>
        <taxon>Bacteria</taxon>
        <taxon>Bacillati</taxon>
        <taxon>Bacillota</taxon>
        <taxon>Clostridia</taxon>
        <taxon>Lachnospirales</taxon>
        <taxon>Lachnospiraceae</taxon>
        <taxon>Blautia</taxon>
    </lineage>
</organism>
<dbReference type="PANTHER" id="PTHR43191:SF2">
    <property type="entry name" value="RRNA METHYLTRANSFERASE 3, MITOCHONDRIAL"/>
    <property type="match status" value="1"/>
</dbReference>
<dbReference type="Pfam" id="PF22435">
    <property type="entry name" value="MRM3-like_sub_bind"/>
    <property type="match status" value="1"/>
</dbReference>
<dbReference type="CDD" id="cd18095">
    <property type="entry name" value="SpoU-like_rRNA-MTase"/>
    <property type="match status" value="1"/>
</dbReference>
<dbReference type="Gene3D" id="3.40.1280.10">
    <property type="match status" value="1"/>
</dbReference>
<keyword evidence="3 6" id="KW-0808">Transferase</keyword>
<evidence type="ECO:0000256" key="1">
    <source>
        <dbReference type="ARBA" id="ARBA00007228"/>
    </source>
</evidence>
<comment type="similarity">
    <text evidence="1">Belongs to the class IV-like SAM-binding methyltransferase superfamily. RNA methyltransferase TrmH family.</text>
</comment>
<reference evidence="6 7" key="1">
    <citation type="submission" date="2020-10" db="EMBL/GenBank/DDBJ databases">
        <title>Blautia liquoris sp.nov., isolated from the mud in a fermentation cellar used for the production of Chinese strong-flavoured liquor.</title>
        <authorList>
            <person name="Lu L."/>
        </authorList>
    </citation>
    <scope>NUCLEOTIDE SEQUENCE [LARGE SCALE GENOMIC DNA]</scope>
    <source>
        <strain evidence="6 7">LZLJ-3</strain>
    </source>
</reference>
<evidence type="ECO:0000259" key="5">
    <source>
        <dbReference type="Pfam" id="PF22435"/>
    </source>
</evidence>
<dbReference type="InterPro" id="IPR001537">
    <property type="entry name" value="SpoU_MeTrfase"/>
</dbReference>
<feature type="domain" description="tRNA/rRNA methyltransferase SpoU type" evidence="4">
    <location>
        <begin position="108"/>
        <end position="248"/>
    </location>
</feature>
<dbReference type="SUPFAM" id="SSF55315">
    <property type="entry name" value="L30e-like"/>
    <property type="match status" value="1"/>
</dbReference>
<dbReference type="InterPro" id="IPR029028">
    <property type="entry name" value="Alpha/beta_knot_MTases"/>
</dbReference>
<keyword evidence="2 6" id="KW-0489">Methyltransferase</keyword>
<proteinExistence type="inferred from homology"/>
<evidence type="ECO:0000259" key="4">
    <source>
        <dbReference type="Pfam" id="PF00588"/>
    </source>
</evidence>
<evidence type="ECO:0000256" key="3">
    <source>
        <dbReference type="ARBA" id="ARBA00022679"/>
    </source>
</evidence>
<dbReference type="Proteomes" id="UP000593601">
    <property type="component" value="Chromosome"/>
</dbReference>
<sequence length="262" mass="29842">MISSSSNSQVKHIIKLNHKTKERRREKVFVTEGYKMFNEAPKDWILDVYVTQKFEQQHREELLEHHYEVVSDPIFSLMSDTLTPQGVLCVIRMPFYSLDDILGKESPLCMILEDLQDPGNLGTIMRTSEGAGVTGIILSKNTVDLFNPKTIRATMGSIYRIPYLYVEDLCSILTELRDRKITTFAAHLDGKHTYDREDYTGGTAFFIGNEGNGLSQKLSKEAGRLIRIPMEGNVESLNAAVASSILMYEAYRQRRKSYLTKS</sequence>
<evidence type="ECO:0000313" key="7">
    <source>
        <dbReference type="Proteomes" id="UP000593601"/>
    </source>
</evidence>
<dbReference type="EMBL" id="CP063304">
    <property type="protein sequence ID" value="QOV19300.1"/>
    <property type="molecule type" value="Genomic_DNA"/>
</dbReference>
<dbReference type="PANTHER" id="PTHR43191">
    <property type="entry name" value="RRNA METHYLTRANSFERASE 3"/>
    <property type="match status" value="1"/>
</dbReference>
<dbReference type="InterPro" id="IPR051259">
    <property type="entry name" value="rRNA_Methyltransferase"/>
</dbReference>
<dbReference type="GO" id="GO:0003723">
    <property type="term" value="F:RNA binding"/>
    <property type="evidence" value="ECO:0007669"/>
    <property type="project" value="InterPro"/>
</dbReference>
<dbReference type="KEGG" id="bliq:INP51_15380"/>
<keyword evidence="7" id="KW-1185">Reference proteome</keyword>
<evidence type="ECO:0000256" key="2">
    <source>
        <dbReference type="ARBA" id="ARBA00022603"/>
    </source>
</evidence>
<accession>A0A7M2RIY3</accession>
<dbReference type="InterPro" id="IPR053888">
    <property type="entry name" value="MRM3-like_sub_bind"/>
</dbReference>
<name>A0A7M2RIY3_9FIRM</name>
<protein>
    <submittedName>
        <fullName evidence="6">RNA methyltransferase</fullName>
    </submittedName>
</protein>
<dbReference type="AlphaFoldDB" id="A0A7M2RIY3"/>
<dbReference type="SUPFAM" id="SSF75217">
    <property type="entry name" value="alpha/beta knot"/>
    <property type="match status" value="1"/>
</dbReference>
<dbReference type="InterPro" id="IPR029064">
    <property type="entry name" value="Ribosomal_eL30-like_sf"/>
</dbReference>
<dbReference type="GO" id="GO:0006396">
    <property type="term" value="P:RNA processing"/>
    <property type="evidence" value="ECO:0007669"/>
    <property type="project" value="InterPro"/>
</dbReference>
<feature type="domain" description="MRM3-like substrate binding" evidence="5">
    <location>
        <begin position="7"/>
        <end position="88"/>
    </location>
</feature>
<dbReference type="Pfam" id="PF00588">
    <property type="entry name" value="SpoU_methylase"/>
    <property type="match status" value="1"/>
</dbReference>
<gene>
    <name evidence="6" type="ORF">INP51_15380</name>
</gene>
<dbReference type="RefSeq" id="WP_193735620.1">
    <property type="nucleotide sequence ID" value="NZ_CP063304.1"/>
</dbReference>
<dbReference type="Gene3D" id="3.30.1330.30">
    <property type="match status" value="1"/>
</dbReference>
<evidence type="ECO:0000313" key="6">
    <source>
        <dbReference type="EMBL" id="QOV19300.1"/>
    </source>
</evidence>
<dbReference type="GO" id="GO:0008173">
    <property type="term" value="F:RNA methyltransferase activity"/>
    <property type="evidence" value="ECO:0007669"/>
    <property type="project" value="InterPro"/>
</dbReference>
<dbReference type="InterPro" id="IPR029026">
    <property type="entry name" value="tRNA_m1G_MTases_N"/>
</dbReference>